<feature type="binding site" evidence="17">
    <location>
        <position position="9"/>
    </location>
    <ligand>
        <name>Mg(2+)</name>
        <dbReference type="ChEBI" id="CHEBI:18420"/>
    </ligand>
</feature>
<dbReference type="GO" id="GO:0005975">
    <property type="term" value="P:carbohydrate metabolic process"/>
    <property type="evidence" value="ECO:0007669"/>
    <property type="project" value="InterPro"/>
</dbReference>
<evidence type="ECO:0000256" key="5">
    <source>
        <dbReference type="ARBA" id="ARBA00004708"/>
    </source>
</evidence>
<dbReference type="STRING" id="206506.AAV32_05635"/>
<name>A0A171KUF8_9BURK</name>
<dbReference type="PANTHER" id="PTHR42891">
    <property type="entry name" value="D-GLYCERO-BETA-D-MANNO-HEPTOSE-1,7-BISPHOSPHATE 7-PHOSPHATASE"/>
    <property type="match status" value="1"/>
</dbReference>
<keyword evidence="8 17" id="KW-0479">Metal-binding</keyword>
<dbReference type="InterPro" id="IPR023214">
    <property type="entry name" value="HAD_sf"/>
</dbReference>
<dbReference type="PATRIC" id="fig|206506.3.peg.1205"/>
<dbReference type="EC" id="3.1.3.-" evidence="14"/>
<comment type="catalytic activity">
    <reaction evidence="1">
        <text>D-glycero-beta-D-manno-heptose 1,7-bisphosphate + H2O = D-glycero-beta-D-manno-heptose 1-phosphate + phosphate</text>
        <dbReference type="Rhea" id="RHEA:28518"/>
        <dbReference type="ChEBI" id="CHEBI:15377"/>
        <dbReference type="ChEBI" id="CHEBI:43474"/>
        <dbReference type="ChEBI" id="CHEBI:60208"/>
        <dbReference type="ChEBI" id="CHEBI:61593"/>
        <dbReference type="EC" id="3.1.3.82"/>
    </reaction>
</comment>
<evidence type="ECO:0000256" key="15">
    <source>
        <dbReference type="PIRSR" id="PIRSR004682-1"/>
    </source>
</evidence>
<feature type="binding site" evidence="17">
    <location>
        <position position="7"/>
    </location>
    <ligand>
        <name>Mg(2+)</name>
        <dbReference type="ChEBI" id="CHEBI:18420"/>
    </ligand>
</feature>
<dbReference type="InterPro" id="IPR006549">
    <property type="entry name" value="HAD-SF_hydro_IIIA"/>
</dbReference>
<proteinExistence type="inferred from homology"/>
<evidence type="ECO:0000256" key="14">
    <source>
        <dbReference type="PIRNR" id="PIRNR004682"/>
    </source>
</evidence>
<comment type="subcellular location">
    <subcellularLocation>
        <location evidence="4 14">Cytoplasm</location>
    </subcellularLocation>
</comment>
<keyword evidence="12 14" id="KW-0119">Carbohydrate metabolism</keyword>
<dbReference type="SUPFAM" id="SSF56784">
    <property type="entry name" value="HAD-like"/>
    <property type="match status" value="1"/>
</dbReference>
<protein>
    <recommendedName>
        <fullName evidence="14">D,D-heptose 1,7-bisphosphate phosphatase</fullName>
        <ecNumber evidence="14">3.1.3.-</ecNumber>
    </recommendedName>
</protein>
<evidence type="ECO:0000313" key="19">
    <source>
        <dbReference type="Proteomes" id="UP000078084"/>
    </source>
</evidence>
<evidence type="ECO:0000256" key="16">
    <source>
        <dbReference type="PIRSR" id="PIRSR004682-3"/>
    </source>
</evidence>
<dbReference type="CDD" id="cd07503">
    <property type="entry name" value="HAD_HisB-N"/>
    <property type="match status" value="1"/>
</dbReference>
<comment type="cofactor">
    <cofactor evidence="3 17">
        <name>Zn(2+)</name>
        <dbReference type="ChEBI" id="CHEBI:29105"/>
    </cofactor>
</comment>
<dbReference type="Proteomes" id="UP000078084">
    <property type="component" value="Unassembled WGS sequence"/>
</dbReference>
<evidence type="ECO:0000256" key="12">
    <source>
        <dbReference type="ARBA" id="ARBA00023277"/>
    </source>
</evidence>
<comment type="similarity">
    <text evidence="13 14">Belongs to the gmhB family.</text>
</comment>
<dbReference type="NCBIfam" id="TIGR01656">
    <property type="entry name" value="Histidinol-ppas"/>
    <property type="match status" value="1"/>
</dbReference>
<dbReference type="NCBIfam" id="TIGR01662">
    <property type="entry name" value="HAD-SF-IIIA"/>
    <property type="match status" value="1"/>
</dbReference>
<dbReference type="RefSeq" id="WP_068368678.1">
    <property type="nucleotide sequence ID" value="NZ_JAKVIY010000040.1"/>
</dbReference>
<keyword evidence="9 14" id="KW-0378">Hydrolase</keyword>
<evidence type="ECO:0000256" key="17">
    <source>
        <dbReference type="PIRSR" id="PIRSR004682-4"/>
    </source>
</evidence>
<keyword evidence="19" id="KW-1185">Reference proteome</keyword>
<feature type="binding site" evidence="17">
    <location>
        <position position="99"/>
    </location>
    <ligand>
        <name>Zn(2+)</name>
        <dbReference type="ChEBI" id="CHEBI:29105"/>
    </ligand>
</feature>
<dbReference type="GO" id="GO:0034200">
    <property type="term" value="F:D-glycero-beta-D-manno-heptose 1,7-bisphosphate 7-phosphatase activity"/>
    <property type="evidence" value="ECO:0007669"/>
    <property type="project" value="UniProtKB-EC"/>
</dbReference>
<feature type="binding site" evidence="17">
    <location>
        <position position="89"/>
    </location>
    <ligand>
        <name>Zn(2+)</name>
        <dbReference type="ChEBI" id="CHEBI:29105"/>
    </ligand>
</feature>
<dbReference type="InterPro" id="IPR006543">
    <property type="entry name" value="Histidinol-phos"/>
</dbReference>
<feature type="binding site" evidence="17">
    <location>
        <position position="91"/>
    </location>
    <ligand>
        <name>Zn(2+)</name>
        <dbReference type="ChEBI" id="CHEBI:29105"/>
    </ligand>
</feature>
<dbReference type="PANTHER" id="PTHR42891:SF1">
    <property type="entry name" value="D-GLYCERO-BETA-D-MANNO-HEPTOSE-1,7-BISPHOSPHATE 7-PHOSPHATASE"/>
    <property type="match status" value="1"/>
</dbReference>
<dbReference type="InterPro" id="IPR036412">
    <property type="entry name" value="HAD-like_sf"/>
</dbReference>
<keyword evidence="7 14" id="KW-0963">Cytoplasm</keyword>
<dbReference type="EMBL" id="LBNE01000002">
    <property type="protein sequence ID" value="KKO72525.1"/>
    <property type="molecule type" value="Genomic_DNA"/>
</dbReference>
<dbReference type="GO" id="GO:0046872">
    <property type="term" value="F:metal ion binding"/>
    <property type="evidence" value="ECO:0007669"/>
    <property type="project" value="UniProtKB-KW"/>
</dbReference>
<comment type="caution">
    <text evidence="18">The sequence shown here is derived from an EMBL/GenBank/DDBJ whole genome shotgun (WGS) entry which is preliminary data.</text>
</comment>
<feature type="binding site" evidence="17">
    <location>
        <position position="97"/>
    </location>
    <ligand>
        <name>Zn(2+)</name>
        <dbReference type="ChEBI" id="CHEBI:29105"/>
    </ligand>
</feature>
<feature type="site" description="Contributes to substrate recognition" evidence="16">
    <location>
        <position position="100"/>
    </location>
</feature>
<feature type="binding site" evidence="17">
    <location>
        <position position="126"/>
    </location>
    <ligand>
        <name>Mg(2+)</name>
        <dbReference type="ChEBI" id="CHEBI:18420"/>
    </ligand>
</feature>
<organism evidence="18 19">
    <name type="scientific">Kerstersia gyiorum</name>
    <dbReference type="NCBI Taxonomy" id="206506"/>
    <lineage>
        <taxon>Bacteria</taxon>
        <taxon>Pseudomonadati</taxon>
        <taxon>Pseudomonadota</taxon>
        <taxon>Betaproteobacteria</taxon>
        <taxon>Burkholderiales</taxon>
        <taxon>Alcaligenaceae</taxon>
        <taxon>Kerstersia</taxon>
    </lineage>
</organism>
<dbReference type="Gene3D" id="3.40.50.1000">
    <property type="entry name" value="HAD superfamily/HAD-like"/>
    <property type="match status" value="1"/>
</dbReference>
<dbReference type="AlphaFoldDB" id="A0A171KUF8"/>
<evidence type="ECO:0000256" key="4">
    <source>
        <dbReference type="ARBA" id="ARBA00004496"/>
    </source>
</evidence>
<evidence type="ECO:0000256" key="1">
    <source>
        <dbReference type="ARBA" id="ARBA00001226"/>
    </source>
</evidence>
<dbReference type="NCBIfam" id="NF006506">
    <property type="entry name" value="PRK08942.1"/>
    <property type="match status" value="1"/>
</dbReference>
<gene>
    <name evidence="18" type="ORF">AAV32_05635</name>
</gene>
<comment type="subunit">
    <text evidence="6">Monomer.</text>
</comment>
<dbReference type="InterPro" id="IPR004446">
    <property type="entry name" value="Heptose_bisP_phosphatase"/>
</dbReference>
<sequence>MKLIILDRDGVINQDSKAFVKSPDEWLPLPGSLEAMARLSQSGWRIAIATNQSGLARGLFDMETLNAMHAKMRRALAALGGSVDAIFVCPHGPEDGCRCRKPAPGLLQDIGRRFDIPLAGVPVVGDSLRDLQAAAAVGAQPWLARTGNGAATAGGSNLLPPGTRIGDNLAAIVDTLLAEQDTP</sequence>
<reference evidence="18 19" key="1">
    <citation type="submission" date="2015-04" db="EMBL/GenBank/DDBJ databases">
        <title>Genome sequence of Kerstersia gyiorum CG1.</title>
        <authorList>
            <person name="Greninger A.L."/>
            <person name="Kozyreva V."/>
            <person name="Chaturvedi V."/>
        </authorList>
    </citation>
    <scope>NUCLEOTIDE SEQUENCE [LARGE SCALE GENOMIC DNA]</scope>
    <source>
        <strain evidence="18 19">CG1</strain>
    </source>
</reference>
<keyword evidence="10 17" id="KW-0862">Zinc</keyword>
<accession>A0A171KUF8</accession>
<feature type="site" description="Stabilizes the phosphoryl group" evidence="16">
    <location>
        <position position="101"/>
    </location>
</feature>
<dbReference type="PIRSF" id="PIRSF004682">
    <property type="entry name" value="GmhB"/>
    <property type="match status" value="1"/>
</dbReference>
<feature type="active site" description="Nucleophile" evidence="15">
    <location>
        <position position="7"/>
    </location>
</feature>
<keyword evidence="11 17" id="KW-0460">Magnesium</keyword>
<evidence type="ECO:0000256" key="2">
    <source>
        <dbReference type="ARBA" id="ARBA00001946"/>
    </source>
</evidence>
<evidence type="ECO:0000256" key="8">
    <source>
        <dbReference type="ARBA" id="ARBA00022723"/>
    </source>
</evidence>
<evidence type="ECO:0000256" key="7">
    <source>
        <dbReference type="ARBA" id="ARBA00022490"/>
    </source>
</evidence>
<evidence type="ECO:0000256" key="11">
    <source>
        <dbReference type="ARBA" id="ARBA00022842"/>
    </source>
</evidence>
<evidence type="ECO:0000256" key="13">
    <source>
        <dbReference type="ARBA" id="ARBA00061616"/>
    </source>
</evidence>
<dbReference type="GO" id="GO:0005737">
    <property type="term" value="C:cytoplasm"/>
    <property type="evidence" value="ECO:0007669"/>
    <property type="project" value="UniProtKB-SubCell"/>
</dbReference>
<evidence type="ECO:0000256" key="9">
    <source>
        <dbReference type="ARBA" id="ARBA00022801"/>
    </source>
</evidence>
<comment type="pathway">
    <text evidence="5">Nucleotide-sugar biosynthesis; ADP-L-glycero-beta-D-manno-heptose biosynthesis; ADP-L-glycero-beta-D-manno-heptose from D-glycero-beta-D-manno-heptose 7-phosphate: step 2/4.</text>
</comment>
<evidence type="ECO:0000256" key="6">
    <source>
        <dbReference type="ARBA" id="ARBA00011245"/>
    </source>
</evidence>
<comment type="cofactor">
    <cofactor evidence="2 17">
        <name>Mg(2+)</name>
        <dbReference type="ChEBI" id="CHEBI:18420"/>
    </cofactor>
</comment>
<evidence type="ECO:0000256" key="3">
    <source>
        <dbReference type="ARBA" id="ARBA00001947"/>
    </source>
</evidence>
<feature type="active site" description="Proton donor" evidence="15">
    <location>
        <position position="9"/>
    </location>
</feature>
<evidence type="ECO:0000313" key="18">
    <source>
        <dbReference type="EMBL" id="KKO72525.1"/>
    </source>
</evidence>
<dbReference type="Pfam" id="PF13242">
    <property type="entry name" value="Hydrolase_like"/>
    <property type="match status" value="1"/>
</dbReference>
<evidence type="ECO:0000256" key="10">
    <source>
        <dbReference type="ARBA" id="ARBA00022833"/>
    </source>
</evidence>
<dbReference type="FunFam" id="3.40.50.1000:FF:000168">
    <property type="entry name" value="D,D-heptose 1,7-bisphosphate phosphatase"/>
    <property type="match status" value="1"/>
</dbReference>
<feature type="site" description="Stabilizes the phosphoryl group" evidence="16">
    <location>
        <position position="50"/>
    </location>
</feature>